<name>A0ABW8CKJ2_9ACTN</name>
<accession>A0ABW8CKJ2</accession>
<dbReference type="RefSeq" id="WP_399656985.1">
    <property type="nucleotide sequence ID" value="NZ_JBITYG010000015.1"/>
</dbReference>
<dbReference type="Proteomes" id="UP001614394">
    <property type="component" value="Unassembled WGS sequence"/>
</dbReference>
<dbReference type="InterPro" id="IPR029058">
    <property type="entry name" value="AB_hydrolase_fold"/>
</dbReference>
<proteinExistence type="predicted"/>
<dbReference type="SUPFAM" id="SSF53474">
    <property type="entry name" value="alpha/beta-Hydrolases"/>
    <property type="match status" value="1"/>
</dbReference>
<organism evidence="1 2">
    <name type="scientific">Streptomyces fildesensis</name>
    <dbReference type="NCBI Taxonomy" id="375757"/>
    <lineage>
        <taxon>Bacteria</taxon>
        <taxon>Bacillati</taxon>
        <taxon>Actinomycetota</taxon>
        <taxon>Actinomycetes</taxon>
        <taxon>Kitasatosporales</taxon>
        <taxon>Streptomycetaceae</taxon>
        <taxon>Streptomyces</taxon>
    </lineage>
</organism>
<comment type="caution">
    <text evidence="1">The sequence shown here is derived from an EMBL/GenBank/DDBJ whole genome shotgun (WGS) entry which is preliminary data.</text>
</comment>
<keyword evidence="2" id="KW-1185">Reference proteome</keyword>
<reference evidence="1 2" key="1">
    <citation type="submission" date="2024-10" db="EMBL/GenBank/DDBJ databases">
        <title>The Natural Products Discovery Center: Release of the First 8490 Sequenced Strains for Exploring Actinobacteria Biosynthetic Diversity.</title>
        <authorList>
            <person name="Kalkreuter E."/>
            <person name="Kautsar S.A."/>
            <person name="Yang D."/>
            <person name="Bader C.D."/>
            <person name="Teijaro C.N."/>
            <person name="Fluegel L."/>
            <person name="Davis C.M."/>
            <person name="Simpson J.R."/>
            <person name="Lauterbach L."/>
            <person name="Steele A.D."/>
            <person name="Gui C."/>
            <person name="Meng S."/>
            <person name="Li G."/>
            <person name="Viehrig K."/>
            <person name="Ye F."/>
            <person name="Su P."/>
            <person name="Kiefer A.F."/>
            <person name="Nichols A."/>
            <person name="Cepeda A.J."/>
            <person name="Yan W."/>
            <person name="Fan B."/>
            <person name="Jiang Y."/>
            <person name="Adhikari A."/>
            <person name="Zheng C.-J."/>
            <person name="Schuster L."/>
            <person name="Cowan T.M."/>
            <person name="Smanski M.J."/>
            <person name="Chevrette M.G."/>
            <person name="De Carvalho L.P.S."/>
            <person name="Shen B."/>
        </authorList>
    </citation>
    <scope>NUCLEOTIDE SEQUENCE [LARGE SCALE GENOMIC DNA]</scope>
    <source>
        <strain evidence="1 2">NPDC053399</strain>
    </source>
</reference>
<dbReference type="Gene3D" id="3.40.50.1820">
    <property type="entry name" value="alpha/beta hydrolase"/>
    <property type="match status" value="1"/>
</dbReference>
<evidence type="ECO:0000313" key="2">
    <source>
        <dbReference type="Proteomes" id="UP001614394"/>
    </source>
</evidence>
<gene>
    <name evidence="1" type="ORF">ACIGXA_35960</name>
</gene>
<protein>
    <submittedName>
        <fullName evidence="1">Esterase/lipase family protein</fullName>
    </submittedName>
</protein>
<dbReference type="EMBL" id="JBITYG010000015">
    <property type="protein sequence ID" value="MFI9105915.1"/>
    <property type="molecule type" value="Genomic_DNA"/>
</dbReference>
<sequence length="409" mass="44284">MTGPAVQPFGSLGATTARVTGDPHVGPVVDETWEFEGGTAWVFYAEGHTELVKPVILSDGFSMGPSNLFLFWEGLDHGEYPFVRELGSRGYDLIILGYAERSASILKNAEVAISCINRAKDQRTNKSDLMTVGGFSMGGLITRYALAKMEHEGSNHEVGTYVSYDSPHRGAWIPLSLQGLAYFLAPVSDGMKNMINSEAATELMWRHKESIAAPAVEHENRRIFLAKLQEYGWWPTGPLNPNGIRKIGVANGSGTGEPNGVPAGELALEITGGLFNNTDLYLQDDTENQLVAYLKAFLQPAKEVRTSNLPEIDSAPGGTLETFGIAADELNGAGQPATAHFRSIAFVPAVSAVAIRDIDTHDGLYADISAIPSHESELDAFLCASQNEDHTLMTEELGSWIIDQLELDK</sequence>
<evidence type="ECO:0000313" key="1">
    <source>
        <dbReference type="EMBL" id="MFI9105915.1"/>
    </source>
</evidence>